<organism evidence="2 3">
    <name type="scientific">Faecalibacterium wellingii</name>
    <dbReference type="NCBI Taxonomy" id="2929491"/>
    <lineage>
        <taxon>Bacteria</taxon>
        <taxon>Bacillati</taxon>
        <taxon>Bacillota</taxon>
        <taxon>Clostridia</taxon>
        <taxon>Eubacteriales</taxon>
        <taxon>Oscillospiraceae</taxon>
        <taxon>Faecalibacterium</taxon>
    </lineage>
</organism>
<sequence length="113" mass="12680">MIVSDLSAQVNDLLRPMGITRNVSAYSILLRCIELTYEQEDRLQAVEKEIYTPIADQRCCDPKAIQSAIRRATRTAWDTNPDYVQQLAGYPLTGAPSAVQFLEMLYNAAVRAV</sequence>
<dbReference type="InterPro" id="IPR036388">
    <property type="entry name" value="WH-like_DNA-bd_sf"/>
</dbReference>
<dbReference type="Proteomes" id="UP001263246">
    <property type="component" value="Unassembled WGS sequence"/>
</dbReference>
<evidence type="ECO:0000313" key="3">
    <source>
        <dbReference type="Proteomes" id="UP001263246"/>
    </source>
</evidence>
<feature type="domain" description="Sporulation initiation factor Spo0A C-terminal" evidence="1">
    <location>
        <begin position="10"/>
        <end position="107"/>
    </location>
</feature>
<name>A0ABU3TY64_9FIRM</name>
<dbReference type="RefSeq" id="WP_414000774.1">
    <property type="nucleotide sequence ID" value="NZ_JBLFDH010000001.1"/>
</dbReference>
<keyword evidence="2" id="KW-0396">Initiation factor</keyword>
<dbReference type="SUPFAM" id="SSF46894">
    <property type="entry name" value="C-terminal effector domain of the bipartite response regulators"/>
    <property type="match status" value="1"/>
</dbReference>
<protein>
    <submittedName>
        <fullName evidence="2">Sporulation initiation factor Spo0A C-terminal domain-containing protein</fullName>
    </submittedName>
</protein>
<evidence type="ECO:0000313" key="2">
    <source>
        <dbReference type="EMBL" id="MDU8688240.1"/>
    </source>
</evidence>
<dbReference type="Gene3D" id="1.10.10.10">
    <property type="entry name" value="Winged helix-like DNA-binding domain superfamily/Winged helix DNA-binding domain"/>
    <property type="match status" value="1"/>
</dbReference>
<dbReference type="InterPro" id="IPR014879">
    <property type="entry name" value="Spo0A_C"/>
</dbReference>
<accession>A0ABU3TY64</accession>
<keyword evidence="3" id="KW-1185">Reference proteome</keyword>
<dbReference type="GO" id="GO:0003743">
    <property type="term" value="F:translation initiation factor activity"/>
    <property type="evidence" value="ECO:0007669"/>
    <property type="project" value="UniProtKB-KW"/>
</dbReference>
<dbReference type="Pfam" id="PF08769">
    <property type="entry name" value="Spo0A_C"/>
    <property type="match status" value="1"/>
</dbReference>
<keyword evidence="2" id="KW-0648">Protein biosynthesis</keyword>
<reference evidence="2 3" key="1">
    <citation type="submission" date="2023-10" db="EMBL/GenBank/DDBJ databases">
        <title>Host Genetic Regulation of Human Gut Microbial Structural Variation.</title>
        <authorList>
            <person name="Harmsen H.J.M."/>
        </authorList>
    </citation>
    <scope>NUCLEOTIDE SEQUENCE [LARGE SCALE GENOMIC DNA]</scope>
    <source>
        <strain evidence="2 3">HTF-F</strain>
    </source>
</reference>
<dbReference type="InterPro" id="IPR016032">
    <property type="entry name" value="Sig_transdc_resp-reg_C-effctor"/>
</dbReference>
<dbReference type="EMBL" id="JAWHPR010000003">
    <property type="protein sequence ID" value="MDU8688240.1"/>
    <property type="molecule type" value="Genomic_DNA"/>
</dbReference>
<gene>
    <name evidence="2" type="ORF">RX402_05675</name>
</gene>
<comment type="caution">
    <text evidence="2">The sequence shown here is derived from an EMBL/GenBank/DDBJ whole genome shotgun (WGS) entry which is preliminary data.</text>
</comment>
<evidence type="ECO:0000259" key="1">
    <source>
        <dbReference type="Pfam" id="PF08769"/>
    </source>
</evidence>
<proteinExistence type="predicted"/>